<protein>
    <submittedName>
        <fullName evidence="2">Sel1 repeat family protein</fullName>
    </submittedName>
</protein>
<dbReference type="InterPro" id="IPR052748">
    <property type="entry name" value="ISR_Activator"/>
</dbReference>
<comment type="caution">
    <text evidence="2">The sequence shown here is derived from an EMBL/GenBank/DDBJ whole genome shotgun (WGS) entry which is preliminary data.</text>
</comment>
<dbReference type="EMBL" id="DACSEO010000047">
    <property type="protein sequence ID" value="HAT1682915.1"/>
    <property type="molecule type" value="Genomic_DNA"/>
</dbReference>
<evidence type="ECO:0000256" key="1">
    <source>
        <dbReference type="SAM" id="SignalP"/>
    </source>
</evidence>
<name>A0AAN5L9P3_KLEOX</name>
<keyword evidence="1" id="KW-0732">Signal</keyword>
<proteinExistence type="predicted"/>
<evidence type="ECO:0000313" key="3">
    <source>
        <dbReference type="Proteomes" id="UP000856143"/>
    </source>
</evidence>
<gene>
    <name evidence="2" type="ORF">I8Y21_003625</name>
</gene>
<sequence length="465" mass="51274">MGVGKFLLWSLLVTGLLSACSSPPPLTGKALETAAAQGNAHAQYVLARQLSSRREYSSAMRLMQKVGNSGKLSSATPEERRDAAYQAGEWYQAGLGEPRNRAMAMMWWKKASLLGSAPASYRLAQICQQEHGEVLTIDCVDVLETAAKQGSSGAQLMLTRWFASKPGTEQQALSWLEKAAAQSDPEALYLLAQRYEKGEGVDKREDRARRLYRQSAEKGYPGAQRWQGEHSEGMEAFRWYQKAAQGHDVLSERWLADAYASGGVVPHNDQQSLIWLTRAAEAGDPEAQFLCSQRQGSDEMRDHYLRLAAEGGNRKAQRALAGIYTARGEEVLARKMWAELAGKGDPQSRYAYAEMLRTGQGGKVEFAQAYRQYRLAAMEGDAQAQYRTGMMRQEGYGVTRNRVHAYAWYALATARGLTDARTALNDLEATMGAEEIKAAQKLALQWENHIAAARTQVSAGGQTAD</sequence>
<dbReference type="InterPro" id="IPR011990">
    <property type="entry name" value="TPR-like_helical_dom_sf"/>
</dbReference>
<feature type="chain" id="PRO_5042825180" evidence="1">
    <location>
        <begin position="20"/>
        <end position="465"/>
    </location>
</feature>
<dbReference type="Pfam" id="PF08238">
    <property type="entry name" value="Sel1"/>
    <property type="match status" value="7"/>
</dbReference>
<dbReference type="Proteomes" id="UP000856143">
    <property type="component" value="Unassembled WGS sequence"/>
</dbReference>
<dbReference type="PROSITE" id="PS51257">
    <property type="entry name" value="PROKAR_LIPOPROTEIN"/>
    <property type="match status" value="1"/>
</dbReference>
<organism evidence="2 3">
    <name type="scientific">Klebsiella oxytoca</name>
    <dbReference type="NCBI Taxonomy" id="571"/>
    <lineage>
        <taxon>Bacteria</taxon>
        <taxon>Pseudomonadati</taxon>
        <taxon>Pseudomonadota</taxon>
        <taxon>Gammaproteobacteria</taxon>
        <taxon>Enterobacterales</taxon>
        <taxon>Enterobacteriaceae</taxon>
        <taxon>Klebsiella/Raoultella group</taxon>
        <taxon>Klebsiella</taxon>
    </lineage>
</organism>
<accession>A0AAN5L9P3</accession>
<dbReference type="InterPro" id="IPR006597">
    <property type="entry name" value="Sel1-like"/>
</dbReference>
<reference evidence="2" key="1">
    <citation type="journal article" date="2018" name="Genome Biol.">
        <title>SKESA: strategic k-mer extension for scrupulous assemblies.</title>
        <authorList>
            <person name="Souvorov A."/>
            <person name="Agarwala R."/>
            <person name="Lipman D.J."/>
        </authorList>
    </citation>
    <scope>NUCLEOTIDE SEQUENCE</scope>
    <source>
        <strain evidence="2">R404</strain>
    </source>
</reference>
<reference evidence="2" key="2">
    <citation type="submission" date="2020-11" db="EMBL/GenBank/DDBJ databases">
        <authorList>
            <consortium name="NCBI Pathogen Detection Project"/>
        </authorList>
    </citation>
    <scope>NUCLEOTIDE SEQUENCE</scope>
    <source>
        <strain evidence="2">R404</strain>
    </source>
</reference>
<dbReference type="SUPFAM" id="SSF81901">
    <property type="entry name" value="HCP-like"/>
    <property type="match status" value="3"/>
</dbReference>
<dbReference type="AlphaFoldDB" id="A0AAN5L9P3"/>
<feature type="signal peptide" evidence="1">
    <location>
        <begin position="1"/>
        <end position="19"/>
    </location>
</feature>
<dbReference type="SMART" id="SM00671">
    <property type="entry name" value="SEL1"/>
    <property type="match status" value="7"/>
</dbReference>
<dbReference type="PANTHER" id="PTHR45011">
    <property type="entry name" value="DAP3-BINDING CELL DEATH ENHANCER 1"/>
    <property type="match status" value="1"/>
</dbReference>
<dbReference type="PANTHER" id="PTHR45011:SF1">
    <property type="entry name" value="DAP3-BINDING CELL DEATH ENHANCER 1"/>
    <property type="match status" value="1"/>
</dbReference>
<evidence type="ECO:0000313" key="2">
    <source>
        <dbReference type="EMBL" id="HAT1682915.1"/>
    </source>
</evidence>
<dbReference type="Gene3D" id="1.25.40.10">
    <property type="entry name" value="Tetratricopeptide repeat domain"/>
    <property type="match status" value="4"/>
</dbReference>